<protein>
    <recommendedName>
        <fullName evidence="3">HAD-like protein</fullName>
    </recommendedName>
</protein>
<dbReference type="AlphaFoldDB" id="A0A1Y1V332"/>
<sequence>MSEILPEASKIKIIATDIDGTLVTPEGKVSERTEKVIQKILKKYPNLHFVLASGRARPATKQICEKLQIVKRPNTEYILCNGCIIYDYNSNIVWQDTLSPELLRKVHELLKPSSECIYMYCVGDDTVLYDKEWAKILRDEYEEQTVVKDIEEYIQEIESGRVKINKLGFLISDKSIVEKYQSKLESLKKEYNLDSSYAAPIFLEYMPPKTNKGTGLTQLMNKLRVKKDEVISFGDGGNDIELFKAVGWPIAVENACDELKQYAKLITKSNAEDGVADILERIFLKDELMN</sequence>
<gene>
    <name evidence="1" type="ORF">BCR36DRAFT_414192</name>
</gene>
<dbReference type="Gene3D" id="3.30.1240.10">
    <property type="match status" value="1"/>
</dbReference>
<dbReference type="EMBL" id="MCFH01000036">
    <property type="protein sequence ID" value="ORX46204.1"/>
    <property type="molecule type" value="Genomic_DNA"/>
</dbReference>
<reference evidence="1 2" key="1">
    <citation type="submission" date="2016-08" db="EMBL/GenBank/DDBJ databases">
        <title>Genomes of anaerobic fungi encode conserved fungal cellulosomes for biomass hydrolysis.</title>
        <authorList>
            <consortium name="DOE Joint Genome Institute"/>
            <person name="Haitjema C.H."/>
            <person name="Gilmore S.P."/>
            <person name="Henske J.K."/>
            <person name="Solomon K.V."/>
            <person name="De Groot R."/>
            <person name="Kuo A."/>
            <person name="Mondo S.J."/>
            <person name="Salamov A.A."/>
            <person name="Labutti K."/>
            <person name="Zhao Z."/>
            <person name="Chiniquy J."/>
            <person name="Barry K."/>
            <person name="Brewer H.M."/>
            <person name="Purvine S.O."/>
            <person name="Wright A.T."/>
            <person name="Boxma B."/>
            <person name="Van Alen T."/>
            <person name="Hackstein J.H."/>
            <person name="Baker S.E."/>
            <person name="Grigoriev I.V."/>
            <person name="O'Malley M.A."/>
        </authorList>
    </citation>
    <scope>NUCLEOTIDE SEQUENCE [LARGE SCALE GENOMIC DNA]</scope>
    <source>
        <strain evidence="2">finn</strain>
    </source>
</reference>
<dbReference type="SUPFAM" id="SSF56784">
    <property type="entry name" value="HAD-like"/>
    <property type="match status" value="1"/>
</dbReference>
<dbReference type="Proteomes" id="UP000193719">
    <property type="component" value="Unassembled WGS sequence"/>
</dbReference>
<dbReference type="InterPro" id="IPR006379">
    <property type="entry name" value="HAD-SF_hydro_IIB"/>
</dbReference>
<dbReference type="CDD" id="cd07516">
    <property type="entry name" value="HAD_Pase"/>
    <property type="match status" value="1"/>
</dbReference>
<name>A0A1Y1V332_9FUNG</name>
<dbReference type="GO" id="GO:0016791">
    <property type="term" value="F:phosphatase activity"/>
    <property type="evidence" value="ECO:0007669"/>
    <property type="project" value="TreeGrafter"/>
</dbReference>
<dbReference type="PANTHER" id="PTHR10000">
    <property type="entry name" value="PHOSPHOSERINE PHOSPHATASE"/>
    <property type="match status" value="1"/>
</dbReference>
<dbReference type="InterPro" id="IPR000150">
    <property type="entry name" value="Cof"/>
</dbReference>
<reference evidence="1 2" key="2">
    <citation type="submission" date="2016-08" db="EMBL/GenBank/DDBJ databases">
        <title>Pervasive Adenine N6-methylation of Active Genes in Fungi.</title>
        <authorList>
            <consortium name="DOE Joint Genome Institute"/>
            <person name="Mondo S.J."/>
            <person name="Dannebaum R.O."/>
            <person name="Kuo R.C."/>
            <person name="Labutti K."/>
            <person name="Haridas S."/>
            <person name="Kuo A."/>
            <person name="Salamov A."/>
            <person name="Ahrendt S.R."/>
            <person name="Lipzen A."/>
            <person name="Sullivan W."/>
            <person name="Andreopoulos W.B."/>
            <person name="Clum A."/>
            <person name="Lindquist E."/>
            <person name="Daum C."/>
            <person name="Ramamoorthy G.K."/>
            <person name="Gryganskyi A."/>
            <person name="Culley D."/>
            <person name="Magnuson J.K."/>
            <person name="James T.Y."/>
            <person name="O'Malley M.A."/>
            <person name="Stajich J.E."/>
            <person name="Spatafora J.W."/>
            <person name="Visel A."/>
            <person name="Grigoriev I.V."/>
        </authorList>
    </citation>
    <scope>NUCLEOTIDE SEQUENCE [LARGE SCALE GENOMIC DNA]</scope>
    <source>
        <strain evidence="2">finn</strain>
    </source>
</reference>
<dbReference type="Pfam" id="PF08282">
    <property type="entry name" value="Hydrolase_3"/>
    <property type="match status" value="1"/>
</dbReference>
<dbReference type="PANTHER" id="PTHR10000:SF8">
    <property type="entry name" value="HAD SUPERFAMILY HYDROLASE-LIKE, TYPE 3"/>
    <property type="match status" value="1"/>
</dbReference>
<dbReference type="InterPro" id="IPR036412">
    <property type="entry name" value="HAD-like_sf"/>
</dbReference>
<dbReference type="Gene3D" id="3.40.50.1000">
    <property type="entry name" value="HAD superfamily/HAD-like"/>
    <property type="match status" value="1"/>
</dbReference>
<evidence type="ECO:0000313" key="1">
    <source>
        <dbReference type="EMBL" id="ORX46204.1"/>
    </source>
</evidence>
<dbReference type="NCBIfam" id="TIGR00099">
    <property type="entry name" value="Cof-subfamily"/>
    <property type="match status" value="1"/>
</dbReference>
<dbReference type="SFLD" id="SFLDS00003">
    <property type="entry name" value="Haloacid_Dehalogenase"/>
    <property type="match status" value="1"/>
</dbReference>
<organism evidence="1 2">
    <name type="scientific">Piromyces finnis</name>
    <dbReference type="NCBI Taxonomy" id="1754191"/>
    <lineage>
        <taxon>Eukaryota</taxon>
        <taxon>Fungi</taxon>
        <taxon>Fungi incertae sedis</taxon>
        <taxon>Chytridiomycota</taxon>
        <taxon>Chytridiomycota incertae sedis</taxon>
        <taxon>Neocallimastigomycetes</taxon>
        <taxon>Neocallimastigales</taxon>
        <taxon>Neocallimastigaceae</taxon>
        <taxon>Piromyces</taxon>
    </lineage>
</organism>
<dbReference type="NCBIfam" id="TIGR01484">
    <property type="entry name" value="HAD-SF-IIB"/>
    <property type="match status" value="1"/>
</dbReference>
<dbReference type="PROSITE" id="PS01228">
    <property type="entry name" value="COF_1"/>
    <property type="match status" value="1"/>
</dbReference>
<dbReference type="GO" id="GO:0000287">
    <property type="term" value="F:magnesium ion binding"/>
    <property type="evidence" value="ECO:0007669"/>
    <property type="project" value="TreeGrafter"/>
</dbReference>
<evidence type="ECO:0000313" key="2">
    <source>
        <dbReference type="Proteomes" id="UP000193719"/>
    </source>
</evidence>
<keyword evidence="2" id="KW-1185">Reference proteome</keyword>
<evidence type="ECO:0008006" key="3">
    <source>
        <dbReference type="Google" id="ProtNLM"/>
    </source>
</evidence>
<dbReference type="STRING" id="1754191.A0A1Y1V332"/>
<dbReference type="InterPro" id="IPR023214">
    <property type="entry name" value="HAD_sf"/>
</dbReference>
<proteinExistence type="predicted"/>
<dbReference type="SFLD" id="SFLDG01140">
    <property type="entry name" value="C2.B:_Phosphomannomutase_and_P"/>
    <property type="match status" value="1"/>
</dbReference>
<accession>A0A1Y1V332</accession>
<dbReference type="OrthoDB" id="27226at2759"/>
<comment type="caution">
    <text evidence="1">The sequence shown here is derived from an EMBL/GenBank/DDBJ whole genome shotgun (WGS) entry which is preliminary data.</text>
</comment>
<dbReference type="GO" id="GO:0005829">
    <property type="term" value="C:cytosol"/>
    <property type="evidence" value="ECO:0007669"/>
    <property type="project" value="TreeGrafter"/>
</dbReference>